<dbReference type="AlphaFoldDB" id="A0A0A2LRR8"/>
<reference evidence="1 2" key="1">
    <citation type="submission" date="2013-09" db="EMBL/GenBank/DDBJ databases">
        <authorList>
            <person name="Zeng Z."/>
            <person name="Chen C."/>
        </authorList>
    </citation>
    <scope>NUCLEOTIDE SEQUENCE [LARGE SCALE GENOMIC DNA]</scope>
    <source>
        <strain evidence="1 2">F44-8</strain>
    </source>
</reference>
<keyword evidence="2" id="KW-1185">Reference proteome</keyword>
<protein>
    <submittedName>
        <fullName evidence="1">Uncharacterized protein</fullName>
    </submittedName>
</protein>
<dbReference type="STRING" id="1406840.Q763_06705"/>
<sequence length="71" mass="8061">MKKVFVFKTSVRTSKQIRFASSILAAIDSVLRVDFDPEDCDRIVRIESNKEIATKVINLFKANGLNCEELV</sequence>
<organism evidence="1 2">
    <name type="scientific">Flavobacterium beibuense F44-8</name>
    <dbReference type="NCBI Taxonomy" id="1406840"/>
    <lineage>
        <taxon>Bacteria</taxon>
        <taxon>Pseudomonadati</taxon>
        <taxon>Bacteroidota</taxon>
        <taxon>Flavobacteriia</taxon>
        <taxon>Flavobacteriales</taxon>
        <taxon>Flavobacteriaceae</taxon>
        <taxon>Flavobacterium</taxon>
    </lineage>
</organism>
<dbReference type="EMBL" id="JRLV01000006">
    <property type="protein sequence ID" value="KGO81953.1"/>
    <property type="molecule type" value="Genomic_DNA"/>
</dbReference>
<evidence type="ECO:0000313" key="2">
    <source>
        <dbReference type="Proteomes" id="UP000030129"/>
    </source>
</evidence>
<dbReference type="RefSeq" id="WP_035132433.1">
    <property type="nucleotide sequence ID" value="NZ_JRLV01000006.1"/>
</dbReference>
<comment type="caution">
    <text evidence="1">The sequence shown here is derived from an EMBL/GenBank/DDBJ whole genome shotgun (WGS) entry which is preliminary data.</text>
</comment>
<gene>
    <name evidence="1" type="ORF">Q763_06705</name>
</gene>
<accession>A0A0A2LRR8</accession>
<name>A0A0A2LRR8_9FLAO</name>
<proteinExistence type="predicted"/>
<evidence type="ECO:0000313" key="1">
    <source>
        <dbReference type="EMBL" id="KGO81953.1"/>
    </source>
</evidence>
<dbReference type="Proteomes" id="UP000030129">
    <property type="component" value="Unassembled WGS sequence"/>
</dbReference>